<dbReference type="RefSeq" id="WP_206964008.1">
    <property type="nucleotide sequence ID" value="NZ_JAFLVX010000001.1"/>
</dbReference>
<evidence type="ECO:0000313" key="1">
    <source>
        <dbReference type="EMBL" id="MBO0475434.1"/>
    </source>
</evidence>
<reference evidence="1 2" key="1">
    <citation type="submission" date="2021-03" db="EMBL/GenBank/DDBJ databases">
        <title>Enterococcal diversity collection.</title>
        <authorList>
            <person name="Gilmore M.S."/>
            <person name="Schwartzman J."/>
            <person name="Van Tyne D."/>
            <person name="Martin M."/>
            <person name="Earl A.M."/>
            <person name="Manson A.L."/>
            <person name="Straub T."/>
            <person name="Salamzade R."/>
            <person name="Saavedra J."/>
            <person name="Lebreton F."/>
            <person name="Prichula J."/>
            <person name="Schaufler K."/>
            <person name="Gaca A."/>
            <person name="Sgardioli B."/>
            <person name="Wagenaar J."/>
            <person name="Strong T."/>
        </authorList>
    </citation>
    <scope>NUCLEOTIDE SEQUENCE [LARGE SCALE GENOMIC DNA]</scope>
    <source>
        <strain evidence="1 2">DIV0080</strain>
    </source>
</reference>
<protein>
    <recommendedName>
        <fullName evidence="3">Helix-turn-helix type 11 domain-containing protein</fullName>
    </recommendedName>
</protein>
<comment type="caution">
    <text evidence="1">The sequence shown here is derived from an EMBL/GenBank/DDBJ whole genome shotgun (WGS) entry which is preliminary data.</text>
</comment>
<dbReference type="Proteomes" id="UP000664857">
    <property type="component" value="Unassembled WGS sequence"/>
</dbReference>
<organism evidence="1 2">
    <name type="scientific">Candidatus Vagococcus giribetii</name>
    <dbReference type="NCBI Taxonomy" id="2230876"/>
    <lineage>
        <taxon>Bacteria</taxon>
        <taxon>Bacillati</taxon>
        <taxon>Bacillota</taxon>
        <taxon>Bacilli</taxon>
        <taxon>Lactobacillales</taxon>
        <taxon>Enterococcaceae</taxon>
        <taxon>Vagococcus</taxon>
    </lineage>
</organism>
<sequence>MKTVKEIADMLGVSKTTVARYIKSVGATESAQDGQTFLYDDSVVTLVVEALSDKKSESTETGDIAVDFREEYILNLEETIVYLKKEIEDKNSQFETLQTILNQQQQLLLYEQQKNTKLLEENVDSKKWWQWWK</sequence>
<name>A0ABS3HNV6_9ENTE</name>
<accession>A0ABS3HNV6</accession>
<keyword evidence="2" id="KW-1185">Reference proteome</keyword>
<proteinExistence type="predicted"/>
<evidence type="ECO:0008006" key="3">
    <source>
        <dbReference type="Google" id="ProtNLM"/>
    </source>
</evidence>
<gene>
    <name evidence="1" type="ORF">DOK76_00040</name>
</gene>
<evidence type="ECO:0000313" key="2">
    <source>
        <dbReference type="Proteomes" id="UP000664857"/>
    </source>
</evidence>
<dbReference type="EMBL" id="JAFLVX010000001">
    <property type="protein sequence ID" value="MBO0475434.1"/>
    <property type="molecule type" value="Genomic_DNA"/>
</dbReference>